<keyword evidence="2" id="KW-1185">Reference proteome</keyword>
<evidence type="ECO:0000313" key="2">
    <source>
        <dbReference type="Proteomes" id="UP000540423"/>
    </source>
</evidence>
<accession>A0A7X0LRY9</accession>
<proteinExistence type="predicted"/>
<name>A0A7X0LRY9_9ACTN</name>
<reference evidence="1 2" key="1">
    <citation type="submission" date="2020-08" db="EMBL/GenBank/DDBJ databases">
        <title>Genomic Encyclopedia of Type Strains, Phase IV (KMG-IV): sequencing the most valuable type-strain genomes for metagenomic binning, comparative biology and taxonomic classification.</title>
        <authorList>
            <person name="Goeker M."/>
        </authorList>
    </citation>
    <scope>NUCLEOTIDE SEQUENCE [LARGE SCALE GENOMIC DNA]</scope>
    <source>
        <strain evidence="1 2">DSM 40141</strain>
    </source>
</reference>
<dbReference type="EMBL" id="JACHEM010000017">
    <property type="protein sequence ID" value="MBB6439138.1"/>
    <property type="molecule type" value="Genomic_DNA"/>
</dbReference>
<dbReference type="AlphaFoldDB" id="A0A7X0LRY9"/>
<evidence type="ECO:0000313" key="1">
    <source>
        <dbReference type="EMBL" id="MBB6439138.1"/>
    </source>
</evidence>
<comment type="caution">
    <text evidence="1">The sequence shown here is derived from an EMBL/GenBank/DDBJ whole genome shotgun (WGS) entry which is preliminary data.</text>
</comment>
<organism evidence="1 2">
    <name type="scientific">Streptomyces candidus</name>
    <dbReference type="NCBI Taxonomy" id="67283"/>
    <lineage>
        <taxon>Bacteria</taxon>
        <taxon>Bacillati</taxon>
        <taxon>Actinomycetota</taxon>
        <taxon>Actinomycetes</taxon>
        <taxon>Kitasatosporales</taxon>
        <taxon>Streptomycetaceae</taxon>
        <taxon>Streptomyces</taxon>
    </lineage>
</organism>
<sequence length="32" mass="3291">MIALVGNWDVPTGELLLDPELVIRASTGPVGG</sequence>
<gene>
    <name evidence="1" type="ORF">HNQ79_005650</name>
</gene>
<protein>
    <submittedName>
        <fullName evidence="1">Uncharacterized protein</fullName>
    </submittedName>
</protein>
<dbReference type="Proteomes" id="UP000540423">
    <property type="component" value="Unassembled WGS sequence"/>
</dbReference>